<reference evidence="2 3" key="1">
    <citation type="submission" date="2016-03" db="EMBL/GenBank/DDBJ databases">
        <title>EvidentialGene: Evidence-directed Construction of Genes on Genomes.</title>
        <authorList>
            <person name="Gilbert D.G."/>
            <person name="Choi J.-H."/>
            <person name="Mockaitis K."/>
            <person name="Colbourne J."/>
            <person name="Pfrender M."/>
        </authorList>
    </citation>
    <scope>NUCLEOTIDE SEQUENCE [LARGE SCALE GENOMIC DNA]</scope>
    <source>
        <strain evidence="2 3">Xinb3</strain>
        <tissue evidence="2">Complete organism</tissue>
    </source>
</reference>
<evidence type="ECO:0000313" key="3">
    <source>
        <dbReference type="Proteomes" id="UP000076858"/>
    </source>
</evidence>
<dbReference type="EMBL" id="LRGB01001924">
    <property type="protein sequence ID" value="KZS09986.1"/>
    <property type="molecule type" value="Genomic_DNA"/>
</dbReference>
<dbReference type="Proteomes" id="UP000076858">
    <property type="component" value="Unassembled WGS sequence"/>
</dbReference>
<feature type="region of interest" description="Disordered" evidence="1">
    <location>
        <begin position="1"/>
        <end position="72"/>
    </location>
</feature>
<gene>
    <name evidence="2" type="ORF">APZ42_025649</name>
</gene>
<dbReference type="OrthoDB" id="10021027at2759"/>
<evidence type="ECO:0000313" key="2">
    <source>
        <dbReference type="EMBL" id="KZS09986.1"/>
    </source>
</evidence>
<protein>
    <submittedName>
        <fullName evidence="2">Uncharacterized protein</fullName>
    </submittedName>
</protein>
<dbReference type="AlphaFoldDB" id="A0A164SVK2"/>
<organism evidence="2 3">
    <name type="scientific">Daphnia magna</name>
    <dbReference type="NCBI Taxonomy" id="35525"/>
    <lineage>
        <taxon>Eukaryota</taxon>
        <taxon>Metazoa</taxon>
        <taxon>Ecdysozoa</taxon>
        <taxon>Arthropoda</taxon>
        <taxon>Crustacea</taxon>
        <taxon>Branchiopoda</taxon>
        <taxon>Diplostraca</taxon>
        <taxon>Cladocera</taxon>
        <taxon>Anomopoda</taxon>
        <taxon>Daphniidae</taxon>
        <taxon>Daphnia</taxon>
    </lineage>
</organism>
<feature type="compositionally biased region" description="Polar residues" evidence="1">
    <location>
        <begin position="25"/>
        <end position="35"/>
    </location>
</feature>
<sequence>MESFLGQPSTSEKPTVMITEDKSSKNTSEGNNIETPSPPKKKRSTIKASQRSSDKDFLSDGGARPSGSTSSKWDSRIIRRKIKLENAASDENQTDITIYFEAIDQLGYLSKTNMLLSEHLRALCDKNRSLQAIHNNSSPYKEAEPLLKKMLQQSVSQSKKKSNGYRYMDQALNNFCPNTYILGGRWLYKIVHGNFKGVFPSPRKMGKRLAKHQTFIPEGVVNVEGLKEYLTLHNLPMMVSLSEDATAAVGKDSTTELKAMREMLQLGVVQRTNSEKFVRIPDKNNKLRIVKKSAIVSVWNTGFVDLATTGLIGIGDWAIFKTEDDCPLQNLFLLGRVLSFSILQWNKKEVEKRILEWDSSGEGVNLGVLCIWYEIVWDTISEEQCAIKDITVFSHGFHPCKKYICSIPPPIVDPNNFDLCLSSDAAGKTMRYSHLLVLSQHDVIRGSVELSVVPKLKPVHLTPNNFQSMKVKLKVQLTARNATGRYGQGSVYQIFWFMKKLIRLLEEAFDLMNAR</sequence>
<keyword evidence="3" id="KW-1185">Reference proteome</keyword>
<evidence type="ECO:0000256" key="1">
    <source>
        <dbReference type="SAM" id="MobiDB-lite"/>
    </source>
</evidence>
<accession>A0A164SVK2</accession>
<dbReference type="PANTHER" id="PTHR33173">
    <property type="match status" value="1"/>
</dbReference>
<dbReference type="PANTHER" id="PTHR33173:SF2">
    <property type="entry name" value="MYND-TYPE DOMAIN-CONTAINING PROTEIN"/>
    <property type="match status" value="1"/>
</dbReference>
<name>A0A164SVK2_9CRUS</name>
<feature type="compositionally biased region" description="Polar residues" evidence="1">
    <location>
        <begin position="1"/>
        <end position="13"/>
    </location>
</feature>
<comment type="caution">
    <text evidence="2">The sequence shown here is derived from an EMBL/GenBank/DDBJ whole genome shotgun (WGS) entry which is preliminary data.</text>
</comment>
<proteinExistence type="predicted"/>